<dbReference type="Pfam" id="PF13478">
    <property type="entry name" value="XdhC_C"/>
    <property type="match status" value="1"/>
</dbReference>
<sequence length="246" mass="27182">MPIINFGIMADFSVTVIDDRPVFADKAKKAGAHKVLCQDFKSALEEIEIDGNTYFVIVTRGHRYDRICLETIIQKPKAYVGMIGSKVRVSKVKNELLEKRVDPKKIKEIYTPIGLNIKAETPVEIAIAIMGEIILVKNERKIGSGYSKGIINELINRPPGKKGLVLATIVSREGSAPREVGTKMLVYPDGRMMGTIGGGCAESDVMRKALNLFTKKNTNGEMVQVDMTGLEAEEDAWFVAASWKCF</sequence>
<proteinExistence type="predicted"/>
<evidence type="ECO:0000313" key="4">
    <source>
        <dbReference type="Proteomes" id="UP000449710"/>
    </source>
</evidence>
<comment type="caution">
    <text evidence="3">The sequence shown here is derived from an EMBL/GenBank/DDBJ whole genome shotgun (WGS) entry which is preliminary data.</text>
</comment>
<protein>
    <submittedName>
        <fullName evidence="3">Xanthine dehydrogenase</fullName>
    </submittedName>
</protein>
<reference evidence="3 4" key="1">
    <citation type="submission" date="2019-04" db="EMBL/GenBank/DDBJ databases">
        <title>Isachenkonia alkalipeptolytica gen. nov. sp. nov. a new anaerobic, alkiliphilic organothrophic bacterium capable to reduce synthesized ferrihydrite isolated from a soda lake.</title>
        <authorList>
            <person name="Toshchakov S.V."/>
            <person name="Zavarzina D.G."/>
            <person name="Zhilina T.N."/>
            <person name="Kostrikina N.A."/>
            <person name="Kublanov I.V."/>
        </authorList>
    </citation>
    <scope>NUCLEOTIDE SEQUENCE [LARGE SCALE GENOMIC DNA]</scope>
    <source>
        <strain evidence="3 4">Z-1701</strain>
    </source>
</reference>
<feature type="domain" description="XdhC Rossmann" evidence="2">
    <location>
        <begin position="3"/>
        <end position="133"/>
    </location>
</feature>
<feature type="domain" description="XdhC- CoxI" evidence="1">
    <location>
        <begin position="164"/>
        <end position="217"/>
    </location>
</feature>
<dbReference type="AlphaFoldDB" id="A0AA43XPN2"/>
<dbReference type="PANTHER" id="PTHR30388">
    <property type="entry name" value="ALDEHYDE OXIDOREDUCTASE MOLYBDENUM COFACTOR ASSEMBLY PROTEIN"/>
    <property type="match status" value="1"/>
</dbReference>
<accession>A0AA43XPN2</accession>
<dbReference type="Pfam" id="PF02625">
    <property type="entry name" value="XdhC_CoxI"/>
    <property type="match status" value="1"/>
</dbReference>
<dbReference type="Proteomes" id="UP000449710">
    <property type="component" value="Unassembled WGS sequence"/>
</dbReference>
<name>A0AA43XPN2_9CLOT</name>
<dbReference type="InterPro" id="IPR027051">
    <property type="entry name" value="XdhC_Rossmann_dom"/>
</dbReference>
<gene>
    <name evidence="3" type="ORF">ISALK_13215</name>
</gene>
<dbReference type="Gene3D" id="3.40.50.720">
    <property type="entry name" value="NAD(P)-binding Rossmann-like Domain"/>
    <property type="match status" value="1"/>
</dbReference>
<evidence type="ECO:0000259" key="1">
    <source>
        <dbReference type="Pfam" id="PF02625"/>
    </source>
</evidence>
<dbReference type="InterPro" id="IPR003777">
    <property type="entry name" value="XdhC_CoxI"/>
</dbReference>
<dbReference type="PANTHER" id="PTHR30388:SF6">
    <property type="entry name" value="XANTHINE DEHYDROGENASE SUBUNIT A-RELATED"/>
    <property type="match status" value="1"/>
</dbReference>
<dbReference type="InterPro" id="IPR052698">
    <property type="entry name" value="MoCofactor_Util/Proc"/>
</dbReference>
<evidence type="ECO:0000259" key="2">
    <source>
        <dbReference type="Pfam" id="PF13478"/>
    </source>
</evidence>
<evidence type="ECO:0000313" key="3">
    <source>
        <dbReference type="EMBL" id="NBG89450.1"/>
    </source>
</evidence>
<keyword evidence="4" id="KW-1185">Reference proteome</keyword>
<organism evidence="3 4">
    <name type="scientific">Isachenkonia alkalipeptolytica</name>
    <dbReference type="NCBI Taxonomy" id="2565777"/>
    <lineage>
        <taxon>Bacteria</taxon>
        <taxon>Bacillati</taxon>
        <taxon>Bacillota</taxon>
        <taxon>Clostridia</taxon>
        <taxon>Eubacteriales</taxon>
        <taxon>Clostridiaceae</taxon>
        <taxon>Isachenkonia</taxon>
    </lineage>
</organism>
<dbReference type="EMBL" id="SUMG01000025">
    <property type="protein sequence ID" value="NBG89450.1"/>
    <property type="molecule type" value="Genomic_DNA"/>
</dbReference>